<keyword evidence="3" id="KW-1185">Reference proteome</keyword>
<gene>
    <name evidence="2" type="ORF">G5C33_17130</name>
</gene>
<keyword evidence="1" id="KW-1133">Transmembrane helix</keyword>
<dbReference type="Proteomes" id="UP000501568">
    <property type="component" value="Chromosome"/>
</dbReference>
<evidence type="ECO:0000313" key="3">
    <source>
        <dbReference type="Proteomes" id="UP000501568"/>
    </source>
</evidence>
<keyword evidence="1" id="KW-0472">Membrane</keyword>
<dbReference type="AlphaFoldDB" id="A0A6G6Y8T1"/>
<dbReference type="KEGG" id="spzr:G5C33_17130"/>
<name>A0A6G6Y8T1_9SPHN</name>
<feature type="transmembrane region" description="Helical" evidence="1">
    <location>
        <begin position="60"/>
        <end position="80"/>
    </location>
</feature>
<protein>
    <submittedName>
        <fullName evidence="2">Uncharacterized protein</fullName>
    </submittedName>
</protein>
<dbReference type="EMBL" id="CP049109">
    <property type="protein sequence ID" value="QIG81335.1"/>
    <property type="molecule type" value="Genomic_DNA"/>
</dbReference>
<organism evidence="2 3">
    <name type="scientific">Stakelama tenebrarum</name>
    <dbReference type="NCBI Taxonomy" id="2711215"/>
    <lineage>
        <taxon>Bacteria</taxon>
        <taxon>Pseudomonadati</taxon>
        <taxon>Pseudomonadota</taxon>
        <taxon>Alphaproteobacteria</taxon>
        <taxon>Sphingomonadales</taxon>
        <taxon>Sphingomonadaceae</taxon>
        <taxon>Stakelama</taxon>
    </lineage>
</organism>
<evidence type="ECO:0000313" key="2">
    <source>
        <dbReference type="EMBL" id="QIG81335.1"/>
    </source>
</evidence>
<feature type="transmembrane region" description="Helical" evidence="1">
    <location>
        <begin position="162"/>
        <end position="186"/>
    </location>
</feature>
<dbReference type="RefSeq" id="WP_165328261.1">
    <property type="nucleotide sequence ID" value="NZ_CP049109.1"/>
</dbReference>
<feature type="transmembrane region" description="Helical" evidence="1">
    <location>
        <begin position="127"/>
        <end position="150"/>
    </location>
</feature>
<sequence>MLRTPAANMVKKSCRIDAMPGVQWLEAGRCGGYTMRREEFSVVSNQAPMPRRYEATIERAGWSLAAGSALGGLIVLGLVLRGGQYDPLALAAAWALGSVLMGLGITAVAGPLWLVMHVAGWRRPRHAAIVGAIASLAIFVGAQTYGFGLLDMPPTDNRALLYRWLSATATSGVIAVAAALIGLVMWRIAYRRQQ</sequence>
<keyword evidence="1" id="KW-0812">Transmembrane</keyword>
<reference evidence="2 3" key="1">
    <citation type="submission" date="2020-02" db="EMBL/GenBank/DDBJ databases">
        <authorList>
            <person name="Zheng R.K."/>
            <person name="Sun C.M."/>
        </authorList>
    </citation>
    <scope>NUCLEOTIDE SEQUENCE [LARGE SCALE GENOMIC DNA]</scope>
    <source>
        <strain evidence="3">zrk23</strain>
    </source>
</reference>
<feature type="transmembrane region" description="Helical" evidence="1">
    <location>
        <begin position="92"/>
        <end position="115"/>
    </location>
</feature>
<evidence type="ECO:0000256" key="1">
    <source>
        <dbReference type="SAM" id="Phobius"/>
    </source>
</evidence>
<proteinExistence type="predicted"/>
<accession>A0A6G6Y8T1</accession>